<evidence type="ECO:0000313" key="2">
    <source>
        <dbReference type="Proteomes" id="UP000310017"/>
    </source>
</evidence>
<organism evidence="1 2">
    <name type="scientific">Aggregatimonas sangjinii</name>
    <dbReference type="NCBI Taxonomy" id="2583587"/>
    <lineage>
        <taxon>Bacteria</taxon>
        <taxon>Pseudomonadati</taxon>
        <taxon>Bacteroidota</taxon>
        <taxon>Flavobacteriia</taxon>
        <taxon>Flavobacteriales</taxon>
        <taxon>Flavobacteriaceae</taxon>
        <taxon>Aggregatimonas</taxon>
    </lineage>
</organism>
<dbReference type="KEGG" id="asag:FGM00_12730"/>
<keyword evidence="2" id="KW-1185">Reference proteome</keyword>
<dbReference type="AlphaFoldDB" id="A0A5B7SUT5"/>
<protein>
    <submittedName>
        <fullName evidence="1">Uncharacterized protein</fullName>
    </submittedName>
</protein>
<proteinExistence type="predicted"/>
<gene>
    <name evidence="1" type="ORF">FGM00_12730</name>
</gene>
<dbReference type="Proteomes" id="UP000310017">
    <property type="component" value="Chromosome"/>
</dbReference>
<dbReference type="EMBL" id="CP040710">
    <property type="protein sequence ID" value="QCX00933.1"/>
    <property type="molecule type" value="Genomic_DNA"/>
</dbReference>
<dbReference type="OrthoDB" id="1118033at2"/>
<accession>A0A5B7SUT5</accession>
<evidence type="ECO:0000313" key="1">
    <source>
        <dbReference type="EMBL" id="QCX00933.1"/>
    </source>
</evidence>
<sequence length="229" mass="26843">MKFHYTLQPTKFETIGELPNAWSNDRYKALLDVMEYGDTSDLSPQELKEMCLLSLSDNEPDEAAKIVLQYIFEKRLNTGQIDNLSHEMIDEKVWEEYAELSMHEELFNATQLLYEAYNGKFPHPEAVRYTFQISCKEPMGMRVFEKEAETALIRLLVQGMPENTLIHRLFDEQLEGGDFADAKDIIWQFKKEATGDKAMRFELISSTYWLHDLKYAEDFEAILIDEEQE</sequence>
<reference evidence="1 2" key="1">
    <citation type="submission" date="2019-05" db="EMBL/GenBank/DDBJ databases">
        <title>Genome sequencing of F202Z8.</title>
        <authorList>
            <person name="Kwon Y.M."/>
        </authorList>
    </citation>
    <scope>NUCLEOTIDE SEQUENCE [LARGE SCALE GENOMIC DNA]</scope>
    <source>
        <strain evidence="1 2">F202Z8</strain>
    </source>
</reference>
<dbReference type="RefSeq" id="WP_138853276.1">
    <property type="nucleotide sequence ID" value="NZ_CP040710.1"/>
</dbReference>
<name>A0A5B7SUT5_9FLAO</name>